<keyword evidence="10" id="KW-1185">Reference proteome</keyword>
<evidence type="ECO:0000256" key="3">
    <source>
        <dbReference type="ARBA" id="ARBA00022729"/>
    </source>
</evidence>
<accession>A0A838AE94</accession>
<keyword evidence="3" id="KW-0732">Signal</keyword>
<name>A0A838AE94_9PSEU</name>
<dbReference type="EC" id="3.1.4.46" evidence="2"/>
<dbReference type="Gene3D" id="3.20.20.190">
    <property type="entry name" value="Phosphatidylinositol (PI) phosphodiesterase"/>
    <property type="match status" value="1"/>
</dbReference>
<sequence>MRGTRKPHNDRGVPHIISHRGASGYRPEQTLAAFELAARMGADYLEPDLVITSDGVLIARHEPYLGDSTDVSDHPEFADRRTTKTIDGEVIRDQWFAEDFTIDEIKTLRAREPMPELRQQNTIYDGRFEIPTFQEVIDLTKRLSGQLGIDIGVYPETKHPTYFQGLGTPLEPALIDILDRNGLNRSGANIYVQSFEVANLRMLRDHLWVPFVQLTDSHGAPYDWITAGHAHTYRDMMTPEGLAEIATYAQGIGPTKGSVIPRNPDGSLGEPTPLVDDAHAAGLEVHPYIWRAENAFLPTDYRSSDQPADLGDLFRSLEVFLDAGIDGLFIDHPDIAVEVMKNRS</sequence>
<protein>
    <recommendedName>
        <fullName evidence="2">glycerophosphodiester phosphodiesterase</fullName>
        <ecNumber evidence="2">3.1.4.46</ecNumber>
    </recommendedName>
</protein>
<gene>
    <name evidence="9" type="ORF">H0B56_18570</name>
</gene>
<dbReference type="AlphaFoldDB" id="A0A838AE94"/>
<comment type="caution">
    <text evidence="9">The sequence shown here is derived from an EMBL/GenBank/DDBJ whole genome shotgun (WGS) entry which is preliminary data.</text>
</comment>
<dbReference type="RefSeq" id="WP_180894367.1">
    <property type="nucleotide sequence ID" value="NZ_JACCKD010000007.1"/>
</dbReference>
<evidence type="ECO:0000256" key="5">
    <source>
        <dbReference type="ARBA" id="ARBA00022801"/>
    </source>
</evidence>
<evidence type="ECO:0000256" key="4">
    <source>
        <dbReference type="ARBA" id="ARBA00022798"/>
    </source>
</evidence>
<keyword evidence="5" id="KW-0378">Hydrolase</keyword>
<dbReference type="PANTHER" id="PTHR43620">
    <property type="entry name" value="GLYCEROPHOSPHORYL DIESTER PHOSPHODIESTERASE"/>
    <property type="match status" value="1"/>
</dbReference>
<feature type="region of interest" description="Disordered" evidence="7">
    <location>
        <begin position="1"/>
        <end position="21"/>
    </location>
</feature>
<evidence type="ECO:0000313" key="10">
    <source>
        <dbReference type="Proteomes" id="UP000582974"/>
    </source>
</evidence>
<dbReference type="InterPro" id="IPR017946">
    <property type="entry name" value="PLC-like_Pdiesterase_TIM-brl"/>
</dbReference>
<dbReference type="GO" id="GO:0006629">
    <property type="term" value="P:lipid metabolic process"/>
    <property type="evidence" value="ECO:0007669"/>
    <property type="project" value="InterPro"/>
</dbReference>
<dbReference type="SUPFAM" id="SSF51695">
    <property type="entry name" value="PLC-like phosphodiesterases"/>
    <property type="match status" value="1"/>
</dbReference>
<dbReference type="InterPro" id="IPR030395">
    <property type="entry name" value="GP_PDE_dom"/>
</dbReference>
<evidence type="ECO:0000256" key="6">
    <source>
        <dbReference type="ARBA" id="ARBA00047512"/>
    </source>
</evidence>
<dbReference type="PANTHER" id="PTHR43620:SF7">
    <property type="entry name" value="GLYCEROPHOSPHODIESTER PHOSPHODIESTERASE GDPD5-RELATED"/>
    <property type="match status" value="1"/>
</dbReference>
<evidence type="ECO:0000256" key="2">
    <source>
        <dbReference type="ARBA" id="ARBA00012247"/>
    </source>
</evidence>
<evidence type="ECO:0000313" key="9">
    <source>
        <dbReference type="EMBL" id="MBA0127553.1"/>
    </source>
</evidence>
<organism evidence="9 10">
    <name type="scientific">Haloechinothrix aidingensis</name>
    <dbReference type="NCBI Taxonomy" id="2752311"/>
    <lineage>
        <taxon>Bacteria</taxon>
        <taxon>Bacillati</taxon>
        <taxon>Actinomycetota</taxon>
        <taxon>Actinomycetes</taxon>
        <taxon>Pseudonocardiales</taxon>
        <taxon>Pseudonocardiaceae</taxon>
        <taxon>Haloechinothrix</taxon>
    </lineage>
</organism>
<dbReference type="GO" id="GO:0008889">
    <property type="term" value="F:glycerophosphodiester phosphodiesterase activity"/>
    <property type="evidence" value="ECO:0007669"/>
    <property type="project" value="UniProtKB-EC"/>
</dbReference>
<evidence type="ECO:0000259" key="8">
    <source>
        <dbReference type="PROSITE" id="PS51704"/>
    </source>
</evidence>
<dbReference type="GO" id="GO:0006071">
    <property type="term" value="P:glycerol metabolic process"/>
    <property type="evidence" value="ECO:0007669"/>
    <property type="project" value="UniProtKB-KW"/>
</dbReference>
<evidence type="ECO:0000256" key="1">
    <source>
        <dbReference type="ARBA" id="ARBA00007277"/>
    </source>
</evidence>
<dbReference type="EMBL" id="JACCKD010000007">
    <property type="protein sequence ID" value="MBA0127553.1"/>
    <property type="molecule type" value="Genomic_DNA"/>
</dbReference>
<dbReference type="CDD" id="cd08602">
    <property type="entry name" value="GDPD_ScGlpQ1_like"/>
    <property type="match status" value="1"/>
</dbReference>
<comment type="catalytic activity">
    <reaction evidence="6">
        <text>a sn-glycero-3-phosphodiester + H2O = an alcohol + sn-glycerol 3-phosphate + H(+)</text>
        <dbReference type="Rhea" id="RHEA:12969"/>
        <dbReference type="ChEBI" id="CHEBI:15377"/>
        <dbReference type="ChEBI" id="CHEBI:15378"/>
        <dbReference type="ChEBI" id="CHEBI:30879"/>
        <dbReference type="ChEBI" id="CHEBI:57597"/>
        <dbReference type="ChEBI" id="CHEBI:83408"/>
        <dbReference type="EC" id="3.1.4.46"/>
    </reaction>
</comment>
<evidence type="ECO:0000256" key="7">
    <source>
        <dbReference type="SAM" id="MobiDB-lite"/>
    </source>
</evidence>
<proteinExistence type="inferred from homology"/>
<comment type="similarity">
    <text evidence="1">Belongs to the glycerophosphoryl diester phosphodiesterase family.</text>
</comment>
<reference evidence="9 10" key="1">
    <citation type="submission" date="2020-07" db="EMBL/GenBank/DDBJ databases">
        <title>Genome of Haloechinothrix sp.</title>
        <authorList>
            <person name="Tang S.-K."/>
            <person name="Yang L."/>
            <person name="Zhu W.-Y."/>
        </authorList>
    </citation>
    <scope>NUCLEOTIDE SEQUENCE [LARGE SCALE GENOMIC DNA]</scope>
    <source>
        <strain evidence="9 10">YIM 98757</strain>
    </source>
</reference>
<dbReference type="Proteomes" id="UP000582974">
    <property type="component" value="Unassembled WGS sequence"/>
</dbReference>
<keyword evidence="4" id="KW-0319">Glycerol metabolism</keyword>
<feature type="domain" description="GP-PDE" evidence="8">
    <location>
        <begin position="14"/>
        <end position="340"/>
    </location>
</feature>
<dbReference type="GO" id="GO:0042597">
    <property type="term" value="C:periplasmic space"/>
    <property type="evidence" value="ECO:0007669"/>
    <property type="project" value="TreeGrafter"/>
</dbReference>
<dbReference type="Pfam" id="PF03009">
    <property type="entry name" value="GDPD"/>
    <property type="match status" value="1"/>
</dbReference>
<dbReference type="PROSITE" id="PS51704">
    <property type="entry name" value="GP_PDE"/>
    <property type="match status" value="1"/>
</dbReference>